<proteinExistence type="predicted"/>
<dbReference type="EMBL" id="UINC01149956">
    <property type="protein sequence ID" value="SVD42738.1"/>
    <property type="molecule type" value="Genomic_DNA"/>
</dbReference>
<organism evidence="1">
    <name type="scientific">marine metagenome</name>
    <dbReference type="NCBI Taxonomy" id="408172"/>
    <lineage>
        <taxon>unclassified sequences</taxon>
        <taxon>metagenomes</taxon>
        <taxon>ecological metagenomes</taxon>
    </lineage>
</organism>
<evidence type="ECO:0000313" key="1">
    <source>
        <dbReference type="EMBL" id="SVD42738.1"/>
    </source>
</evidence>
<accession>A0A382V9X3</accession>
<feature type="non-terminal residue" evidence="1">
    <location>
        <position position="1"/>
    </location>
</feature>
<sequence length="63" mass="7055">MCFLEYVKVSILRENTMKNLLLGIIAINLTLITLEAHSDENSETVIGDIAMTEANHSEAFNQM</sequence>
<feature type="non-terminal residue" evidence="1">
    <location>
        <position position="63"/>
    </location>
</feature>
<protein>
    <submittedName>
        <fullName evidence="1">Uncharacterized protein</fullName>
    </submittedName>
</protein>
<reference evidence="1" key="1">
    <citation type="submission" date="2018-05" db="EMBL/GenBank/DDBJ databases">
        <authorList>
            <person name="Lanie J.A."/>
            <person name="Ng W.-L."/>
            <person name="Kazmierczak K.M."/>
            <person name="Andrzejewski T.M."/>
            <person name="Davidsen T.M."/>
            <person name="Wayne K.J."/>
            <person name="Tettelin H."/>
            <person name="Glass J.I."/>
            <person name="Rusch D."/>
            <person name="Podicherti R."/>
            <person name="Tsui H.-C.T."/>
            <person name="Winkler M.E."/>
        </authorList>
    </citation>
    <scope>NUCLEOTIDE SEQUENCE</scope>
</reference>
<gene>
    <name evidence="1" type="ORF">METZ01_LOCUS395592</name>
</gene>
<name>A0A382V9X3_9ZZZZ</name>
<dbReference type="AlphaFoldDB" id="A0A382V9X3"/>